<dbReference type="EMBL" id="FRAW01000016">
    <property type="protein sequence ID" value="SHK75177.1"/>
    <property type="molecule type" value="Genomic_DNA"/>
</dbReference>
<evidence type="ECO:0000313" key="1">
    <source>
        <dbReference type="EMBL" id="SHK75177.1"/>
    </source>
</evidence>
<evidence type="ECO:0000313" key="2">
    <source>
        <dbReference type="Proteomes" id="UP000184275"/>
    </source>
</evidence>
<protein>
    <submittedName>
        <fullName evidence="1">Uncharacterized protein</fullName>
    </submittedName>
</protein>
<keyword evidence="2" id="KW-1185">Reference proteome</keyword>
<gene>
    <name evidence="1" type="ORF">SAMN05720469_11635</name>
</gene>
<proteinExistence type="predicted"/>
<accession>A0A1M6V0Y6</accession>
<name>A0A1M6V0Y6_9BACT</name>
<organism evidence="1 2">
    <name type="scientific">Fibrobacter intestinalis</name>
    <dbReference type="NCBI Taxonomy" id="28122"/>
    <lineage>
        <taxon>Bacteria</taxon>
        <taxon>Pseudomonadati</taxon>
        <taxon>Fibrobacterota</taxon>
        <taxon>Fibrobacteria</taxon>
        <taxon>Fibrobacterales</taxon>
        <taxon>Fibrobacteraceae</taxon>
        <taxon>Fibrobacter</taxon>
    </lineage>
</organism>
<dbReference type="Proteomes" id="UP000184275">
    <property type="component" value="Unassembled WGS sequence"/>
</dbReference>
<sequence>MLISSEWYSGEPKWICSYFKGYRLKCYDYSYDLVYEDPVEYVTEYEFND</sequence>
<reference evidence="2" key="1">
    <citation type="submission" date="2016-11" db="EMBL/GenBank/DDBJ databases">
        <authorList>
            <person name="Varghese N."/>
            <person name="Submissions S."/>
        </authorList>
    </citation>
    <scope>NUCLEOTIDE SEQUENCE [LARGE SCALE GENOMIC DNA]</scope>
    <source>
        <strain evidence="2">UWOS</strain>
    </source>
</reference>
<dbReference type="AlphaFoldDB" id="A0A1M6V0Y6"/>